<dbReference type="EMBL" id="CAJNRD030001121">
    <property type="protein sequence ID" value="CAG5097477.1"/>
    <property type="molecule type" value="Genomic_DNA"/>
</dbReference>
<proteinExistence type="predicted"/>
<feature type="transmembrane region" description="Helical" evidence="10">
    <location>
        <begin position="260"/>
        <end position="280"/>
    </location>
</feature>
<organism evidence="11 12">
    <name type="scientific">Cotesia congregata</name>
    <name type="common">Parasitoid wasp</name>
    <name type="synonym">Apanteles congregatus</name>
    <dbReference type="NCBI Taxonomy" id="51543"/>
    <lineage>
        <taxon>Eukaryota</taxon>
        <taxon>Metazoa</taxon>
        <taxon>Ecdysozoa</taxon>
        <taxon>Arthropoda</taxon>
        <taxon>Hexapoda</taxon>
        <taxon>Insecta</taxon>
        <taxon>Pterygota</taxon>
        <taxon>Neoptera</taxon>
        <taxon>Endopterygota</taxon>
        <taxon>Hymenoptera</taxon>
        <taxon>Apocrita</taxon>
        <taxon>Ichneumonoidea</taxon>
        <taxon>Braconidae</taxon>
        <taxon>Microgastrinae</taxon>
        <taxon>Cotesia</taxon>
    </lineage>
</organism>
<dbReference type="OrthoDB" id="6617147at2759"/>
<dbReference type="PANTHER" id="PTHR21137">
    <property type="entry name" value="ODORANT RECEPTOR"/>
    <property type="match status" value="1"/>
</dbReference>
<feature type="transmembrane region" description="Helical" evidence="10">
    <location>
        <begin position="300"/>
        <end position="319"/>
    </location>
</feature>
<comment type="subcellular location">
    <subcellularLocation>
        <location evidence="1">Cell membrane</location>
        <topology evidence="1">Multi-pass membrane protein</topology>
    </subcellularLocation>
</comment>
<feature type="non-terminal residue" evidence="11">
    <location>
        <position position="399"/>
    </location>
</feature>
<evidence type="ECO:0000256" key="5">
    <source>
        <dbReference type="ARBA" id="ARBA00022725"/>
    </source>
</evidence>
<name>A0A8J2MNS6_COTCN</name>
<gene>
    <name evidence="11" type="ORF">HICCMSTLAB_LOCUS8727</name>
</gene>
<keyword evidence="8 11" id="KW-0675">Receptor</keyword>
<keyword evidence="4 10" id="KW-0812">Transmembrane</keyword>
<dbReference type="GO" id="GO:0007165">
    <property type="term" value="P:signal transduction"/>
    <property type="evidence" value="ECO:0007669"/>
    <property type="project" value="UniProtKB-KW"/>
</dbReference>
<dbReference type="GO" id="GO:0005549">
    <property type="term" value="F:odorant binding"/>
    <property type="evidence" value="ECO:0007669"/>
    <property type="project" value="InterPro"/>
</dbReference>
<sequence length="399" mass="46838">FSYAVGWNPLMLNFIGAWPFKSNKGIKKYKIWFSFFCVLIFIWIPLTASVYPLWGNMDAVIECLSIIIPLIIALMKLVIFYYYKKEMRILINSVAKDWAVARKKEEKLPMIKMAKLSRIISIISVFLINITIIAYLLFKIWLALKMKKEQIINDSNLVFNLLYTAYLPYSTREYKYYLPTWAVQCFTTYFSTTAYASFDSFLSMILLHICGQLTVVGISLKDLINKTNSENLYLFQKNFGRIIKRHEELNQLIKLIDNSFCIILLPQMLVCTLAFCFQGYVLASSLIDNESNDMSILEMMFFSSYMIYTLIHLFIYCYIGDCLSYNVSLDQNMSINQWCYESKWYNLPFKEARLLIFINFRTYKPLVITAGKFCAFSRHLFLILKTSFGYLSMLLTIKQ</sequence>
<keyword evidence="6 10" id="KW-1133">Transmembrane helix</keyword>
<keyword evidence="12" id="KW-1185">Reference proteome</keyword>
<evidence type="ECO:0000313" key="12">
    <source>
        <dbReference type="Proteomes" id="UP000786811"/>
    </source>
</evidence>
<comment type="caution">
    <text evidence="11">The sequence shown here is derived from an EMBL/GenBank/DDBJ whole genome shotgun (WGS) entry which is preliminary data.</text>
</comment>
<dbReference type="GO" id="GO:0005886">
    <property type="term" value="C:plasma membrane"/>
    <property type="evidence" value="ECO:0007669"/>
    <property type="project" value="UniProtKB-SubCell"/>
</dbReference>
<evidence type="ECO:0000256" key="4">
    <source>
        <dbReference type="ARBA" id="ARBA00022692"/>
    </source>
</evidence>
<evidence type="ECO:0000256" key="2">
    <source>
        <dbReference type="ARBA" id="ARBA00022475"/>
    </source>
</evidence>
<dbReference type="Proteomes" id="UP000786811">
    <property type="component" value="Unassembled WGS sequence"/>
</dbReference>
<keyword evidence="2" id="KW-1003">Cell membrane</keyword>
<feature type="transmembrane region" description="Helical" evidence="10">
    <location>
        <begin position="201"/>
        <end position="220"/>
    </location>
</feature>
<accession>A0A8J2MNS6</accession>
<evidence type="ECO:0000256" key="1">
    <source>
        <dbReference type="ARBA" id="ARBA00004651"/>
    </source>
</evidence>
<evidence type="ECO:0000256" key="8">
    <source>
        <dbReference type="ARBA" id="ARBA00023170"/>
    </source>
</evidence>
<keyword evidence="5" id="KW-0552">Olfaction</keyword>
<dbReference type="AlphaFoldDB" id="A0A8J2MNS6"/>
<evidence type="ECO:0000256" key="9">
    <source>
        <dbReference type="ARBA" id="ARBA00023224"/>
    </source>
</evidence>
<evidence type="ECO:0000256" key="7">
    <source>
        <dbReference type="ARBA" id="ARBA00023136"/>
    </source>
</evidence>
<feature type="transmembrane region" description="Helical" evidence="10">
    <location>
        <begin position="59"/>
        <end position="83"/>
    </location>
</feature>
<reference evidence="11" key="1">
    <citation type="submission" date="2021-04" db="EMBL/GenBank/DDBJ databases">
        <authorList>
            <person name="Chebbi M.A.C M."/>
        </authorList>
    </citation>
    <scope>NUCLEOTIDE SEQUENCE</scope>
</reference>
<dbReference type="InterPro" id="IPR004117">
    <property type="entry name" value="7tm6_olfct_rcpt"/>
</dbReference>
<protein>
    <submittedName>
        <fullName evidence="11">Olfactory receptor 20</fullName>
    </submittedName>
</protein>
<keyword evidence="7 10" id="KW-0472">Membrane</keyword>
<dbReference type="GO" id="GO:0004984">
    <property type="term" value="F:olfactory receptor activity"/>
    <property type="evidence" value="ECO:0007669"/>
    <property type="project" value="InterPro"/>
</dbReference>
<keyword evidence="3" id="KW-0716">Sensory transduction</keyword>
<evidence type="ECO:0000256" key="3">
    <source>
        <dbReference type="ARBA" id="ARBA00022606"/>
    </source>
</evidence>
<evidence type="ECO:0000256" key="10">
    <source>
        <dbReference type="SAM" id="Phobius"/>
    </source>
</evidence>
<dbReference type="PANTHER" id="PTHR21137:SF35">
    <property type="entry name" value="ODORANT RECEPTOR 19A-RELATED"/>
    <property type="match status" value="1"/>
</dbReference>
<feature type="transmembrane region" description="Helical" evidence="10">
    <location>
        <begin position="31"/>
        <end position="53"/>
    </location>
</feature>
<keyword evidence="9" id="KW-0807">Transducer</keyword>
<dbReference type="Pfam" id="PF02949">
    <property type="entry name" value="7tm_6"/>
    <property type="match status" value="1"/>
</dbReference>
<feature type="transmembrane region" description="Helical" evidence="10">
    <location>
        <begin position="119"/>
        <end position="138"/>
    </location>
</feature>
<evidence type="ECO:0000313" key="11">
    <source>
        <dbReference type="EMBL" id="CAG5097477.1"/>
    </source>
</evidence>
<evidence type="ECO:0000256" key="6">
    <source>
        <dbReference type="ARBA" id="ARBA00022989"/>
    </source>
</evidence>